<dbReference type="InterPro" id="IPR032812">
    <property type="entry name" value="SbsA_Ig"/>
</dbReference>
<dbReference type="Gene3D" id="2.60.40.10">
    <property type="entry name" value="Immunoglobulins"/>
    <property type="match status" value="1"/>
</dbReference>
<dbReference type="Proteomes" id="UP000820977">
    <property type="component" value="Unassembled WGS sequence"/>
</dbReference>
<evidence type="ECO:0000259" key="3">
    <source>
        <dbReference type="Pfam" id="PF13205"/>
    </source>
</evidence>
<evidence type="ECO:0000256" key="1">
    <source>
        <dbReference type="ARBA" id="ARBA00022729"/>
    </source>
</evidence>
<evidence type="ECO:0000313" key="4">
    <source>
        <dbReference type="EMBL" id="NPE24044.1"/>
    </source>
</evidence>
<keyword evidence="5" id="KW-1185">Reference proteome</keyword>
<feature type="chain" id="PRO_5045775429" evidence="2">
    <location>
        <begin position="22"/>
        <end position="1224"/>
    </location>
</feature>
<dbReference type="EMBL" id="JABKKJ010000001">
    <property type="protein sequence ID" value="NPE24044.1"/>
    <property type="molecule type" value="Genomic_DNA"/>
</dbReference>
<reference evidence="4 5" key="1">
    <citation type="submission" date="2020-05" db="EMBL/GenBank/DDBJ databases">
        <title>Distinct polysaccharide utilization as determinants for interspecies competition between intestinal Prevotella spp.</title>
        <authorList>
            <person name="Galvez E.J.C."/>
            <person name="Iljazovic A."/>
            <person name="Strowig T."/>
        </authorList>
    </citation>
    <scope>NUCLEOTIDE SEQUENCE [LARGE SCALE GENOMIC DNA]</scope>
    <source>
        <strain evidence="4 5">PCHR</strain>
    </source>
</reference>
<comment type="caution">
    <text evidence="4">The sequence shown here is derived from an EMBL/GenBank/DDBJ whole genome shotgun (WGS) entry which is preliminary data.</text>
</comment>
<feature type="signal peptide" evidence="2">
    <location>
        <begin position="1"/>
        <end position="21"/>
    </location>
</feature>
<dbReference type="InterPro" id="IPR021615">
    <property type="entry name" value="Omp28"/>
</dbReference>
<protein>
    <submittedName>
        <fullName evidence="4">Omp28-related outer membrane protein</fullName>
    </submittedName>
</protein>
<evidence type="ECO:0000256" key="2">
    <source>
        <dbReference type="SAM" id="SignalP"/>
    </source>
</evidence>
<dbReference type="NCBIfam" id="NF038128">
    <property type="entry name" value="choice_anch_J"/>
    <property type="match status" value="1"/>
</dbReference>
<dbReference type="InterPro" id="IPR013783">
    <property type="entry name" value="Ig-like_fold"/>
</dbReference>
<name>A0ABX2AXS0_9BACT</name>
<dbReference type="Pfam" id="PF13205">
    <property type="entry name" value="Big_5"/>
    <property type="match status" value="1"/>
</dbReference>
<dbReference type="RefSeq" id="WP_172343572.1">
    <property type="nucleotide sequence ID" value="NZ_JABKKJ010000001.1"/>
</dbReference>
<dbReference type="Gene3D" id="2.60.120.200">
    <property type="match status" value="1"/>
</dbReference>
<organism evidence="4 5">
    <name type="scientific">Xylanibacter caecicola</name>
    <dbReference type="NCBI Taxonomy" id="2736294"/>
    <lineage>
        <taxon>Bacteria</taxon>
        <taxon>Pseudomonadati</taxon>
        <taxon>Bacteroidota</taxon>
        <taxon>Bacteroidia</taxon>
        <taxon>Bacteroidales</taxon>
        <taxon>Prevotellaceae</taxon>
        <taxon>Xylanibacter</taxon>
    </lineage>
</organism>
<evidence type="ECO:0000313" key="5">
    <source>
        <dbReference type="Proteomes" id="UP000820977"/>
    </source>
</evidence>
<sequence length="1224" mass="133697">MDIKKLIFCIIGMLVFVNVSAQEVAPPTITAYDFKDQSCIKTVSDNGKWAVSFGSAVSNSSMSTNSRLINIETGEVTAIGLENDETTPLYCMASDVTDDGMVVGEYKGMPATWTKDGGWKMLDLPIGWSGGFLESVTPDGRYAVGRATLDWNESPLLYDLTTGELLDTPGIPVKGSAGEDFKQMRFTSITADGRYISGVGDLSYTWNTVNFIYDREKKSCIRPGFKDDGTSVFDNAYVAEGTFSPNGKFFAGSAVVYTAADEYRCPFTYNMDTGEYKLYNDATGQNYSFITVDNNGVMYGSPSSEVSPVRTLYIFVDGFWYPLDDLLSMRYGIDYYVKTGYDNTGTCIGVSGDGKVLVAFPDPYKSYAIKMNETFADAARKVNLLKNYRATPADGAAVTSLRTVEIAFNYSIQLLGKAADIKLTDKDGNSFGRIVSAALQSNNDKVLKITFRSTSLASGENYTLTIPAGMMALKTDASRTNEQIVLHYTGRAASPVKVVSVTPEAGNSLSRLSATTNPVLLTYDTDVKLAEGAKAQLYRDEETEPLAELNLATSTKAEQSKMVMVYPATTQYLFLGSKYKIVVPAGAVTDVNGDNASTEYTVNYEGLYERVIVADDQNLYSEDFNTGVANMMLRDGDGKTPNAEMQGYDFKAGDAYAWVPVRDEGSTDFAAASTSGYDPAGKADDWMVTPQVYIPDAKCRLDFDAQGFRSNKQDKLKVIVYADETVHNYLSAELCAKMRAEGEVVLDQVVLPGNSDENLAGDWTAFSFKLDKYAGKSIYVAFVNENEDQSLVFVDNVKIVRDNGFITALTSETTVVAKESTPVSGRIIVNSVTETFNSISIKLLDAEKNVVDEISESGLSLKKDDKYDFTFSKKLPLTVGKENVMYIATQLGAYSDEVKYTVKDLAFQPVKRVLIEEKTGMGCQFCPQGHFAWEHLSGIYGDKVIMAAYHTYSGDIYESGMTTYTDFLGLNGAPTAKINRGSDVSSPMYYEVREGKYYYTFNSPDGTNWSDLISKEFETDADANLTISGAYDVAASKITVPYSASFALDMDKQNIGMFLIVTEDNLMGYQENYFANQSPENLIGIEDWCKGGKYGSNPVAPYTQNHVVRGIAGSSYYGYTGYLPTSITGGQEYTGNIVFDMPKVNEISNCSVICMMLDANTGRVINVAQAKLTDATGIAGTVTGSNGAEEVARYNAAGQMIEGPQKGLNIIKYADGTTRKVVIK</sequence>
<gene>
    <name evidence="4" type="ORF">HPS54_00685</name>
</gene>
<feature type="domain" description="SbsA Ig-like" evidence="3">
    <location>
        <begin position="390"/>
        <end position="473"/>
    </location>
</feature>
<proteinExistence type="predicted"/>
<accession>A0ABX2AXS0</accession>
<keyword evidence="1 2" id="KW-0732">Signal</keyword>
<dbReference type="Pfam" id="PF11551">
    <property type="entry name" value="Omp28"/>
    <property type="match status" value="1"/>
</dbReference>